<dbReference type="EMBL" id="GEDC01013807">
    <property type="protein sequence ID" value="JAS23491.1"/>
    <property type="molecule type" value="Transcribed_RNA"/>
</dbReference>
<keyword evidence="1" id="KW-0732">Signal</keyword>
<protein>
    <submittedName>
        <fullName evidence="2">Uncharacterized protein</fullName>
    </submittedName>
</protein>
<evidence type="ECO:0000313" key="2">
    <source>
        <dbReference type="EMBL" id="JAS23491.1"/>
    </source>
</evidence>
<feature type="signal peptide" evidence="1">
    <location>
        <begin position="1"/>
        <end position="28"/>
    </location>
</feature>
<gene>
    <name evidence="2" type="ORF">g.19113</name>
</gene>
<evidence type="ECO:0000256" key="1">
    <source>
        <dbReference type="SAM" id="SignalP"/>
    </source>
</evidence>
<dbReference type="AlphaFoldDB" id="A0A1B6DCS2"/>
<accession>A0A1B6DCS2</accession>
<organism evidence="2">
    <name type="scientific">Clastoptera arizonana</name>
    <name type="common">Arizona spittle bug</name>
    <dbReference type="NCBI Taxonomy" id="38151"/>
    <lineage>
        <taxon>Eukaryota</taxon>
        <taxon>Metazoa</taxon>
        <taxon>Ecdysozoa</taxon>
        <taxon>Arthropoda</taxon>
        <taxon>Hexapoda</taxon>
        <taxon>Insecta</taxon>
        <taxon>Pterygota</taxon>
        <taxon>Neoptera</taxon>
        <taxon>Paraneoptera</taxon>
        <taxon>Hemiptera</taxon>
        <taxon>Auchenorrhyncha</taxon>
        <taxon>Cercopoidea</taxon>
        <taxon>Clastopteridae</taxon>
        <taxon>Clastoptera</taxon>
    </lineage>
</organism>
<sequence>MYTFSTKHQLIFELLLISLSYIESNTNGTDINRNSFYYRLGEYVYLLGNSTTGMFTRLFTEIDGNIVLQNILEYNKLLQNLTSDIRTNRKEVLNVCKVIQEKGEPIFLKSVDFEGLKSEVLWRYAYVDKVRELMLRTRMIWNNFIKSMSRIPTS</sequence>
<reference evidence="2" key="1">
    <citation type="submission" date="2015-12" db="EMBL/GenBank/DDBJ databases">
        <title>De novo transcriptome assembly of four potential Pierce s Disease insect vectors from Arizona vineyards.</title>
        <authorList>
            <person name="Tassone E.E."/>
        </authorList>
    </citation>
    <scope>NUCLEOTIDE SEQUENCE</scope>
</reference>
<proteinExistence type="predicted"/>
<name>A0A1B6DCS2_9HEMI</name>
<feature type="chain" id="PRO_5008581153" evidence="1">
    <location>
        <begin position="29"/>
        <end position="154"/>
    </location>
</feature>